<accession>A0A6A0AAI8</accession>
<feature type="non-terminal residue" evidence="2">
    <location>
        <position position="1"/>
    </location>
</feature>
<proteinExistence type="predicted"/>
<dbReference type="Proteomes" id="UP000485058">
    <property type="component" value="Unassembled WGS sequence"/>
</dbReference>
<feature type="compositionally biased region" description="Basic residues" evidence="1">
    <location>
        <begin position="1"/>
        <end position="10"/>
    </location>
</feature>
<sequence>MPPKRKRKRPVSPAPSAAGASGSGGQGQAGKEVTGERRQVIKAAFRGLVEAARPELSPAEVDAVVAEVNKRMTMGSKQCVLTAVRTAVIKAAFRGLVEAARPDLSPAEVDAVVAEVNKRMTMGSKQCVLTAVLCLSVLLQSFLGQPSQGFPAAGPAPGHPLPPDPACPPYAHPCLATRSSPRCAAAPAQLPPPVQLNIWDPQLLAQIKDAMELLTNASVLEHMMRGPHHHGFRLLPGEVAVFEQPSSAWPVAMLKQLDDWVSRQHYHQERGVAVYLGAGNFSQGGGVLQLGTPGYRGGTGWGCTGKGAPGPQ</sequence>
<evidence type="ECO:0000313" key="2">
    <source>
        <dbReference type="EMBL" id="GFH29780.1"/>
    </source>
</evidence>
<keyword evidence="3" id="KW-1185">Reference proteome</keyword>
<protein>
    <submittedName>
        <fullName evidence="2">Uncharacterized protein</fullName>
    </submittedName>
</protein>
<comment type="caution">
    <text evidence="2">The sequence shown here is derived from an EMBL/GenBank/DDBJ whole genome shotgun (WGS) entry which is preliminary data.</text>
</comment>
<dbReference type="EMBL" id="BLLF01004524">
    <property type="protein sequence ID" value="GFH29780.1"/>
    <property type="molecule type" value="Genomic_DNA"/>
</dbReference>
<evidence type="ECO:0000256" key="1">
    <source>
        <dbReference type="SAM" id="MobiDB-lite"/>
    </source>
</evidence>
<name>A0A6A0AAI8_HAELA</name>
<evidence type="ECO:0000313" key="3">
    <source>
        <dbReference type="Proteomes" id="UP000485058"/>
    </source>
</evidence>
<reference evidence="2 3" key="1">
    <citation type="submission" date="2020-02" db="EMBL/GenBank/DDBJ databases">
        <title>Draft genome sequence of Haematococcus lacustris strain NIES-144.</title>
        <authorList>
            <person name="Morimoto D."/>
            <person name="Nakagawa S."/>
            <person name="Yoshida T."/>
            <person name="Sawayama S."/>
        </authorList>
    </citation>
    <scope>NUCLEOTIDE SEQUENCE [LARGE SCALE GENOMIC DNA]</scope>
    <source>
        <strain evidence="2 3">NIES-144</strain>
    </source>
</reference>
<organism evidence="2 3">
    <name type="scientific">Haematococcus lacustris</name>
    <name type="common">Green alga</name>
    <name type="synonym">Haematococcus pluvialis</name>
    <dbReference type="NCBI Taxonomy" id="44745"/>
    <lineage>
        <taxon>Eukaryota</taxon>
        <taxon>Viridiplantae</taxon>
        <taxon>Chlorophyta</taxon>
        <taxon>core chlorophytes</taxon>
        <taxon>Chlorophyceae</taxon>
        <taxon>CS clade</taxon>
        <taxon>Chlamydomonadales</taxon>
        <taxon>Haematococcaceae</taxon>
        <taxon>Haematococcus</taxon>
    </lineage>
</organism>
<dbReference type="AlphaFoldDB" id="A0A6A0AAI8"/>
<feature type="region of interest" description="Disordered" evidence="1">
    <location>
        <begin position="1"/>
        <end position="35"/>
    </location>
</feature>
<gene>
    <name evidence="2" type="ORF">HaLaN_28500</name>
</gene>